<accession>A0A1X7TVT9</accession>
<dbReference type="AlphaFoldDB" id="A0A1X7TVT9"/>
<feature type="chain" id="PRO_5012959734" description="Fibronectin type-III domain-containing protein" evidence="3">
    <location>
        <begin position="16"/>
        <end position="358"/>
    </location>
</feature>
<dbReference type="InterPro" id="IPR036116">
    <property type="entry name" value="FN3_sf"/>
</dbReference>
<dbReference type="InterPro" id="IPR036179">
    <property type="entry name" value="Ig-like_dom_sf"/>
</dbReference>
<name>A0A1X7TVT9_AMPQE</name>
<proteinExistence type="predicted"/>
<dbReference type="OrthoDB" id="65481at2759"/>
<feature type="signal peptide" evidence="3">
    <location>
        <begin position="1"/>
        <end position="15"/>
    </location>
</feature>
<keyword evidence="2" id="KW-1133">Transmembrane helix</keyword>
<organism evidence="4">
    <name type="scientific">Amphimedon queenslandica</name>
    <name type="common">Sponge</name>
    <dbReference type="NCBI Taxonomy" id="400682"/>
    <lineage>
        <taxon>Eukaryota</taxon>
        <taxon>Metazoa</taxon>
        <taxon>Porifera</taxon>
        <taxon>Demospongiae</taxon>
        <taxon>Heteroscleromorpha</taxon>
        <taxon>Haplosclerida</taxon>
        <taxon>Niphatidae</taxon>
        <taxon>Amphimedon</taxon>
    </lineage>
</organism>
<feature type="transmembrane region" description="Helical" evidence="2">
    <location>
        <begin position="219"/>
        <end position="246"/>
    </location>
</feature>
<feature type="region of interest" description="Disordered" evidence="1">
    <location>
        <begin position="318"/>
        <end position="358"/>
    </location>
</feature>
<protein>
    <recommendedName>
        <fullName evidence="5">Fibronectin type-III domain-containing protein</fullName>
    </recommendedName>
</protein>
<keyword evidence="3" id="KW-0732">Signal</keyword>
<dbReference type="InParanoid" id="A0A1X7TVT9"/>
<dbReference type="SUPFAM" id="SSF48726">
    <property type="entry name" value="Immunoglobulin"/>
    <property type="match status" value="1"/>
</dbReference>
<evidence type="ECO:0000256" key="3">
    <source>
        <dbReference type="SAM" id="SignalP"/>
    </source>
</evidence>
<keyword evidence="2" id="KW-0472">Membrane</keyword>
<feature type="compositionally biased region" description="Polar residues" evidence="1">
    <location>
        <begin position="319"/>
        <end position="346"/>
    </location>
</feature>
<sequence length="358" mass="38697">MFVIVLLVVFSVCIATGGGNVKVTFTSSHDPPNIAEGGTAVFNCSSNHSTVLISWLLNKTSASVFTSLGVIVNGGGTPVSSLIIPGLVNPFNDTEVQCVAFGFGIGDFSPSSVTLKVQGIPAPVDNLTLSYDSCCYMFSWTAPFTLPGFSILNYNVNVTSDGMMINQTKLNVSIIQWKYCPKEVVTHTFSIAAVNNVGEGKISNLSMEKREASNDNNGVIAIVIGSIFGIIFFGIILIVLVTFVCWKHKTHSKEFEISKRTSQDVSNVEPKNTVNYVDVECPDSNAPAKPPPLEISKTVYSTILPANNQAQHDEEYSRLNHTSIQESSQGPSDYSTLEGQQDQTGSMLYDTVTDRPIQ</sequence>
<dbReference type="Gene3D" id="2.60.40.10">
    <property type="entry name" value="Immunoglobulins"/>
    <property type="match status" value="1"/>
</dbReference>
<dbReference type="InterPro" id="IPR013783">
    <property type="entry name" value="Ig-like_fold"/>
</dbReference>
<keyword evidence="2" id="KW-0812">Transmembrane</keyword>
<evidence type="ECO:0008006" key="5">
    <source>
        <dbReference type="Google" id="ProtNLM"/>
    </source>
</evidence>
<evidence type="ECO:0000313" key="4">
    <source>
        <dbReference type="EnsemblMetazoa" id="Aqu2.1.19345_001"/>
    </source>
</evidence>
<evidence type="ECO:0000256" key="1">
    <source>
        <dbReference type="SAM" id="MobiDB-lite"/>
    </source>
</evidence>
<reference evidence="4" key="1">
    <citation type="submission" date="2017-05" db="UniProtKB">
        <authorList>
            <consortium name="EnsemblMetazoa"/>
        </authorList>
    </citation>
    <scope>IDENTIFICATION</scope>
</reference>
<dbReference type="SUPFAM" id="SSF49265">
    <property type="entry name" value="Fibronectin type III"/>
    <property type="match status" value="1"/>
</dbReference>
<dbReference type="EnsemblMetazoa" id="Aqu2.1.19345_001">
    <property type="protein sequence ID" value="Aqu2.1.19345_001"/>
    <property type="gene ID" value="Aqu2.1.19345"/>
</dbReference>
<evidence type="ECO:0000256" key="2">
    <source>
        <dbReference type="SAM" id="Phobius"/>
    </source>
</evidence>